<evidence type="ECO:0000256" key="8">
    <source>
        <dbReference type="ARBA" id="ARBA00023034"/>
    </source>
</evidence>
<dbReference type="Gene3D" id="3.90.550.50">
    <property type="match status" value="1"/>
</dbReference>
<proteinExistence type="inferred from homology"/>
<keyword evidence="6" id="KW-0735">Signal-anchor</keyword>
<reference evidence="12" key="1">
    <citation type="submission" date="2023-07" db="EMBL/GenBank/DDBJ databases">
        <title>Chromosome-level genome assembly of Artemia franciscana.</title>
        <authorList>
            <person name="Jo E."/>
        </authorList>
    </citation>
    <scope>NUCLEOTIDE SEQUENCE</scope>
    <source>
        <tissue evidence="12">Whole body</tissue>
    </source>
</reference>
<keyword evidence="13" id="KW-1185">Reference proteome</keyword>
<dbReference type="PANTHER" id="PTHR11214:SF3">
    <property type="entry name" value="BETA-1,3-GALACTOSYLTRANSFERASE 6"/>
    <property type="match status" value="1"/>
</dbReference>
<keyword evidence="9" id="KW-0472">Membrane</keyword>
<evidence type="ECO:0000256" key="11">
    <source>
        <dbReference type="RuleBase" id="RU363063"/>
    </source>
</evidence>
<name>A0AA88L208_ARTSF</name>
<dbReference type="Proteomes" id="UP001187531">
    <property type="component" value="Unassembled WGS sequence"/>
</dbReference>
<keyword evidence="7" id="KW-1133">Transmembrane helix</keyword>
<dbReference type="FunFam" id="3.90.550.50:FF:000001">
    <property type="entry name" value="Hexosyltransferase"/>
    <property type="match status" value="1"/>
</dbReference>
<comment type="caution">
    <text evidence="12">The sequence shown here is derived from an EMBL/GenBank/DDBJ whole genome shotgun (WGS) entry which is preliminary data.</text>
</comment>
<accession>A0AA88L208</accession>
<keyword evidence="3 11" id="KW-0328">Glycosyltransferase</keyword>
<comment type="subcellular location">
    <subcellularLocation>
        <location evidence="1 11">Golgi apparatus membrane</location>
        <topology evidence="1 11">Single-pass type II membrane protein</topology>
    </subcellularLocation>
</comment>
<dbReference type="AlphaFoldDB" id="A0AA88L208"/>
<dbReference type="PANTHER" id="PTHR11214">
    <property type="entry name" value="BETA-1,3-N-ACETYLGLUCOSAMINYLTRANSFERASE"/>
    <property type="match status" value="1"/>
</dbReference>
<keyword evidence="10" id="KW-0325">Glycoprotein</keyword>
<evidence type="ECO:0000256" key="3">
    <source>
        <dbReference type="ARBA" id="ARBA00022676"/>
    </source>
</evidence>
<dbReference type="EMBL" id="JAVRJZ010000012">
    <property type="protein sequence ID" value="KAK2716023.1"/>
    <property type="molecule type" value="Genomic_DNA"/>
</dbReference>
<evidence type="ECO:0000256" key="4">
    <source>
        <dbReference type="ARBA" id="ARBA00022679"/>
    </source>
</evidence>
<keyword evidence="4" id="KW-0808">Transferase</keyword>
<keyword evidence="8 11" id="KW-0333">Golgi apparatus</keyword>
<evidence type="ECO:0000256" key="2">
    <source>
        <dbReference type="ARBA" id="ARBA00008661"/>
    </source>
</evidence>
<dbReference type="GO" id="GO:0006493">
    <property type="term" value="P:protein O-linked glycosylation"/>
    <property type="evidence" value="ECO:0007669"/>
    <property type="project" value="TreeGrafter"/>
</dbReference>
<evidence type="ECO:0000313" key="12">
    <source>
        <dbReference type="EMBL" id="KAK2716023.1"/>
    </source>
</evidence>
<evidence type="ECO:0000256" key="5">
    <source>
        <dbReference type="ARBA" id="ARBA00022692"/>
    </source>
</evidence>
<protein>
    <recommendedName>
        <fullName evidence="11">Hexosyltransferase</fullName>
        <ecNumber evidence="11">2.4.1.-</ecNumber>
    </recommendedName>
</protein>
<evidence type="ECO:0000256" key="7">
    <source>
        <dbReference type="ARBA" id="ARBA00022989"/>
    </source>
</evidence>
<organism evidence="12 13">
    <name type="scientific">Artemia franciscana</name>
    <name type="common">Brine shrimp</name>
    <name type="synonym">Artemia sanfranciscana</name>
    <dbReference type="NCBI Taxonomy" id="6661"/>
    <lineage>
        <taxon>Eukaryota</taxon>
        <taxon>Metazoa</taxon>
        <taxon>Ecdysozoa</taxon>
        <taxon>Arthropoda</taxon>
        <taxon>Crustacea</taxon>
        <taxon>Branchiopoda</taxon>
        <taxon>Anostraca</taxon>
        <taxon>Artemiidae</taxon>
        <taxon>Artemia</taxon>
    </lineage>
</organism>
<evidence type="ECO:0000256" key="1">
    <source>
        <dbReference type="ARBA" id="ARBA00004323"/>
    </source>
</evidence>
<dbReference type="GO" id="GO:0000139">
    <property type="term" value="C:Golgi membrane"/>
    <property type="evidence" value="ECO:0007669"/>
    <property type="project" value="UniProtKB-SubCell"/>
</dbReference>
<evidence type="ECO:0000256" key="9">
    <source>
        <dbReference type="ARBA" id="ARBA00023136"/>
    </source>
</evidence>
<evidence type="ECO:0000256" key="10">
    <source>
        <dbReference type="ARBA" id="ARBA00023180"/>
    </source>
</evidence>
<dbReference type="Pfam" id="PF01762">
    <property type="entry name" value="Galactosyl_T"/>
    <property type="match status" value="1"/>
</dbReference>
<gene>
    <name evidence="12" type="ORF">QYM36_010557</name>
</gene>
<sequence length="308" mass="35613">MKHRTCVKKQIRTFLLLVLVFVPLILLLQVIETNKYSNGTLRMEPIDCLHSNCQGARRVNKSSLAIAVSSSASHTARRNAIRETWGKIALKHNITIFFVVGLYNDTEIKNMLQEETRQHNDIVEGQFYDEYENLSQKTQFLLEYFLNKTQFDYLLKVDDDVFVNIKHLKNLLSTLNDTNIIYGTLFKKFKPVRDMESKYFISAQLFQGDYYPDFARGPAYLLTHNSISDLLKESRHSKPFPLEDVYFTGILAEKLNIKRSDVPYFLLDKVPARTRHPIDFIAIHHVGPSAMRSLSRRFPEASLSSGSQ</sequence>
<evidence type="ECO:0000313" key="13">
    <source>
        <dbReference type="Proteomes" id="UP001187531"/>
    </source>
</evidence>
<dbReference type="GO" id="GO:0016758">
    <property type="term" value="F:hexosyltransferase activity"/>
    <property type="evidence" value="ECO:0007669"/>
    <property type="project" value="InterPro"/>
</dbReference>
<dbReference type="EC" id="2.4.1.-" evidence="11"/>
<comment type="similarity">
    <text evidence="2 11">Belongs to the glycosyltransferase 31 family.</text>
</comment>
<evidence type="ECO:0000256" key="6">
    <source>
        <dbReference type="ARBA" id="ARBA00022968"/>
    </source>
</evidence>
<keyword evidence="5" id="KW-0812">Transmembrane</keyword>
<dbReference type="InterPro" id="IPR002659">
    <property type="entry name" value="Glyco_trans_31"/>
</dbReference>